<feature type="domain" description="HTH luxR-type" evidence="4">
    <location>
        <begin position="863"/>
        <end position="928"/>
    </location>
</feature>
<dbReference type="Pfam" id="PF00196">
    <property type="entry name" value="GerE"/>
    <property type="match status" value="1"/>
</dbReference>
<dbReference type="PRINTS" id="PR00038">
    <property type="entry name" value="HTHLUXR"/>
</dbReference>
<dbReference type="InterPro" id="IPR000792">
    <property type="entry name" value="Tscrpt_reg_LuxR_C"/>
</dbReference>
<gene>
    <name evidence="5" type="ORF">GCM10010909_15530</name>
</gene>
<dbReference type="PANTHER" id="PTHR44688:SF16">
    <property type="entry name" value="DNA-BINDING TRANSCRIPTIONAL ACTIVATOR DEVR_DOSR"/>
    <property type="match status" value="1"/>
</dbReference>
<reference evidence="6" key="1">
    <citation type="journal article" date="2019" name="Int. J. Syst. Evol. Microbiol.">
        <title>The Global Catalogue of Microorganisms (GCM) 10K type strain sequencing project: providing services to taxonomists for standard genome sequencing and annotation.</title>
        <authorList>
            <consortium name="The Broad Institute Genomics Platform"/>
            <consortium name="The Broad Institute Genome Sequencing Center for Infectious Disease"/>
            <person name="Wu L."/>
            <person name="Ma J."/>
        </authorList>
    </citation>
    <scope>NUCLEOTIDE SEQUENCE [LARGE SCALE GENOMIC DNA]</scope>
    <source>
        <strain evidence="6">NBRC 112502</strain>
    </source>
</reference>
<name>A0ABQ6A9H1_9PROT</name>
<dbReference type="InterPro" id="IPR059106">
    <property type="entry name" value="WHD_MalT"/>
</dbReference>
<evidence type="ECO:0000313" key="6">
    <source>
        <dbReference type="Proteomes" id="UP001156641"/>
    </source>
</evidence>
<organism evidence="5 6">
    <name type="scientific">Acidocella aquatica</name>
    <dbReference type="NCBI Taxonomy" id="1922313"/>
    <lineage>
        <taxon>Bacteria</taxon>
        <taxon>Pseudomonadati</taxon>
        <taxon>Pseudomonadota</taxon>
        <taxon>Alphaproteobacteria</taxon>
        <taxon>Acetobacterales</taxon>
        <taxon>Acidocellaceae</taxon>
        <taxon>Acidocella</taxon>
    </lineage>
</organism>
<protein>
    <submittedName>
        <fullName evidence="5">GerE family transcriptional regulator</fullName>
    </submittedName>
</protein>
<keyword evidence="6" id="KW-1185">Reference proteome</keyword>
<evidence type="ECO:0000313" key="5">
    <source>
        <dbReference type="EMBL" id="GLR66873.1"/>
    </source>
</evidence>
<dbReference type="EMBL" id="BSOS01000041">
    <property type="protein sequence ID" value="GLR66873.1"/>
    <property type="molecule type" value="Genomic_DNA"/>
</dbReference>
<evidence type="ECO:0000256" key="3">
    <source>
        <dbReference type="ARBA" id="ARBA00023163"/>
    </source>
</evidence>
<comment type="caution">
    <text evidence="5">The sequence shown here is derived from an EMBL/GenBank/DDBJ whole genome shotgun (WGS) entry which is preliminary data.</text>
</comment>
<dbReference type="InterPro" id="IPR027417">
    <property type="entry name" value="P-loop_NTPase"/>
</dbReference>
<dbReference type="PROSITE" id="PS50043">
    <property type="entry name" value="HTH_LUXR_2"/>
    <property type="match status" value="1"/>
</dbReference>
<proteinExistence type="predicted"/>
<dbReference type="SUPFAM" id="SSF46894">
    <property type="entry name" value="C-terminal effector domain of the bipartite response regulators"/>
    <property type="match status" value="1"/>
</dbReference>
<dbReference type="Gene3D" id="1.10.10.10">
    <property type="entry name" value="Winged helix-like DNA-binding domain superfamily/Winged helix DNA-binding domain"/>
    <property type="match status" value="1"/>
</dbReference>
<accession>A0ABQ6A9H1</accession>
<evidence type="ECO:0000259" key="4">
    <source>
        <dbReference type="PROSITE" id="PS50043"/>
    </source>
</evidence>
<dbReference type="InterPro" id="IPR036388">
    <property type="entry name" value="WH-like_DNA-bd_sf"/>
</dbReference>
<keyword evidence="2" id="KW-0238">DNA-binding</keyword>
<evidence type="ECO:0000256" key="1">
    <source>
        <dbReference type="ARBA" id="ARBA00023015"/>
    </source>
</evidence>
<dbReference type="SUPFAM" id="SSF52540">
    <property type="entry name" value="P-loop containing nucleoside triphosphate hydrolases"/>
    <property type="match status" value="1"/>
</dbReference>
<dbReference type="RefSeq" id="WP_284257578.1">
    <property type="nucleotide sequence ID" value="NZ_BSOS01000041.1"/>
</dbReference>
<dbReference type="PROSITE" id="PS00622">
    <property type="entry name" value="HTH_LUXR_1"/>
    <property type="match status" value="1"/>
</dbReference>
<dbReference type="Pfam" id="PF25873">
    <property type="entry name" value="WHD_MalT"/>
    <property type="match status" value="1"/>
</dbReference>
<keyword evidence="1" id="KW-0805">Transcription regulation</keyword>
<evidence type="ECO:0000256" key="2">
    <source>
        <dbReference type="ARBA" id="ARBA00023125"/>
    </source>
</evidence>
<dbReference type="SMART" id="SM00421">
    <property type="entry name" value="HTH_LUXR"/>
    <property type="match status" value="1"/>
</dbReference>
<sequence length="932" mass="102848">MNTLIRRTDMVGVERRAMSRPAPRGKALNDAEADNGAGFRQRRVGKFEPPFYGFALVSTPRIVEHITCPFVPKLMTVSAPTGYGKTTFLTRLHREWSERQRLCIWVSLDPCDNDAENVLGLLERAADLCAPEEAAELLPEHEHEAVNRLDIVIKKFVALGNPILFLDNLHFCSDPGLAKIIDTLVFTTGAKLRLVLASSAEIPFDKGRARLELNAVDLGARDLSFDAGAVSDLLSEAGLAQPRPETVELILDKTEGWPAAVRLIQAVMSEEPDSERALRRFTGSDADLAAMLNKRLLAGFDADLVNFLLDLSYLQTFSAELAVAATGHARAAEYIEYLVHRNALILALDRHHTWFRFHALFRDFLLGEAAKKVQAGRRKLLLERAARWCHENGHAEDAANYALAAPAHELAREIMDAHARNIVSDRGDLVTYLGWVGRASELGIEIGVESEFWYAWALAFSRRCVRAQQRALNLEKRLNAMPGNEPGVRELTRRLALLRVMLCVVNDDMEAARRGAVEWLQAEQVRSPIYTVTAALAAATSMLPAQTYPEMRRYIQMAQGAVSHIHGEHSHAWMATTKALLDLEQGNPLAAEQILVAAHKSAVDLIGPETRMVAMLASLKARAICDLGRPDEARQILRLSLAHGTNHGFVDTTRHGLEAAVLLWDGEETGPLGFAALDAIASDGPPRLRRMFVAAMVRRLCLLGDTGRAAELAAQADIDGDMAQEQWQPSEALAISLAKIDLLAAQGRVKIAQKLAEQVLRQVTALDRRREVVELHLTAARLHMLANDPSLAVRSISRAVTLAASRGLVQPFLQHKKTFKDVLQVARLKDLALTLSEQISFFQIVCEKTESVVGQSPMASGAQVCDSEALTRREIEMLIILEAGPSNQQIADQLRVSVQTVKWHLYNLYAKLGVKNRAAALAKARSLKLLVH</sequence>
<dbReference type="Gene3D" id="1.25.40.10">
    <property type="entry name" value="Tetratricopeptide repeat domain"/>
    <property type="match status" value="1"/>
</dbReference>
<dbReference type="Proteomes" id="UP001156641">
    <property type="component" value="Unassembled WGS sequence"/>
</dbReference>
<dbReference type="InterPro" id="IPR011990">
    <property type="entry name" value="TPR-like_helical_dom_sf"/>
</dbReference>
<keyword evidence="3" id="KW-0804">Transcription</keyword>
<dbReference type="InterPro" id="IPR016032">
    <property type="entry name" value="Sig_transdc_resp-reg_C-effctor"/>
</dbReference>
<dbReference type="CDD" id="cd06170">
    <property type="entry name" value="LuxR_C_like"/>
    <property type="match status" value="1"/>
</dbReference>
<dbReference type="PANTHER" id="PTHR44688">
    <property type="entry name" value="DNA-BINDING TRANSCRIPTIONAL ACTIVATOR DEVR_DOSR"/>
    <property type="match status" value="1"/>
</dbReference>